<keyword evidence="5" id="KW-1003">Cell membrane</keyword>
<dbReference type="Proteomes" id="UP001497457">
    <property type="component" value="Chromosome 19rd"/>
</dbReference>
<organism evidence="29 30">
    <name type="scientific">Urochloa decumbens</name>
    <dbReference type="NCBI Taxonomy" id="240449"/>
    <lineage>
        <taxon>Eukaryota</taxon>
        <taxon>Viridiplantae</taxon>
        <taxon>Streptophyta</taxon>
        <taxon>Embryophyta</taxon>
        <taxon>Tracheophyta</taxon>
        <taxon>Spermatophyta</taxon>
        <taxon>Magnoliopsida</taxon>
        <taxon>Liliopsida</taxon>
        <taxon>Poales</taxon>
        <taxon>Poaceae</taxon>
        <taxon>PACMAD clade</taxon>
        <taxon>Panicoideae</taxon>
        <taxon>Panicodae</taxon>
        <taxon>Paniceae</taxon>
        <taxon>Melinidinae</taxon>
        <taxon>Urochloa</taxon>
    </lineage>
</organism>
<evidence type="ECO:0000256" key="5">
    <source>
        <dbReference type="ARBA" id="ARBA00022475"/>
    </source>
</evidence>
<gene>
    <name evidence="29" type="ORF">URODEC1_LOCUS47123</name>
</gene>
<keyword evidence="7" id="KW-0597">Phosphoprotein</keyword>
<dbReference type="PROSITE" id="PS50011">
    <property type="entry name" value="PROTEIN_KINASE_DOM"/>
    <property type="match status" value="1"/>
</dbReference>
<name>A0ABC8ZSQ6_9POAL</name>
<evidence type="ECO:0000259" key="28">
    <source>
        <dbReference type="PROSITE" id="PS50011"/>
    </source>
</evidence>
<keyword evidence="9" id="KW-0808">Transferase</keyword>
<dbReference type="SUPFAM" id="SSF56112">
    <property type="entry name" value="Protein kinase-like (PK-like)"/>
    <property type="match status" value="1"/>
</dbReference>
<evidence type="ECO:0000256" key="18">
    <source>
        <dbReference type="ARBA" id="ARBA00023170"/>
    </source>
</evidence>
<dbReference type="GO" id="GO:0005524">
    <property type="term" value="F:ATP binding"/>
    <property type="evidence" value="ECO:0007669"/>
    <property type="project" value="UniProtKB-UniRule"/>
</dbReference>
<sequence>MAMRRPSLLLLPLLLSASASISILVAAQASDEAALRAFKAAAISGGHGDMLPSWNSSSAGGFCSWEGVGCGARHRRVVSLSLPSRGLIGTLSSAIGNLTFLRTLNLTSNRFQGSIPASIGRLVRLKWLDLSYNTFSGALPANLSSCVSLLFLTLSRNQFHGRIPVDLGRKLTNLQKLSLANNNLTGDIPASLANMSSLYYLDLGNNQLEGPITTELGYIGSLRVLYLHENNLSGVLSQSLYNLSMLQDFFIDKNLLSGTIPTDIGDRLPNLKRINFSFNNFRGTIPPSLSNLSALTDLVLSQNTLTGYVPSTLGRLQGLIYLYLDDNKLESNDMEGWEFITELENCSQLLQLNLGNNSFSGKLPSSIANLSTTLQILYLGDNRISGFIPSNIGNLVGLEILVMVNTYISGVIPESIGRLENMVNLYLYNTRLSGLIPSSLGNLTRLNKLAAYSGSLEGPIPTSLGNLKNLFGLDLSRNRLNGSIPVEVLKLTAISYYMDLSYNSLSGPLPTEIGSLANLNQLYLSGNQLSGSIPDSIQSCTSLEFLILDNNSFEGSIPESLKKLKGLVILNLTMNKLSGNIPNALSSIGGLQQLYLAHNNLSGPIPSSLQNLKSLYKLDLSFNDLQGEVPKGGVFANATSMSIKGNDKLCGGAPLLHLVPCSTRVLYTKKRKMSKPLVVTLTSISAFVFLVLVVASFWLINKKVWKRHGNQHISTTEEQYERVSYHALSNGTNGFSEANLLGQGSYGAVYKCALHDQGTTVAVKVFNIQQAKSTRSFVAECEALRRVRHRCLVKIITCCSSTNHQGQEFKALVFEFMPNGSLNDWLHRDSNTLARTNTLSLEQRLNIAVDIMDALDYLHNHCQPSIIHCDLKPSNILLTQGMSARVGDFGVSRILPESASTTLQNSTSTTGIRGTIGYVAPEYGECSFISTQGDVYSLGILLLEMFTGRSPTDEMFNDSLDLHKFSENALPEKIWDIVDPTIWMHIDAYNSSIRSEIQNYLVSVVSLGISCSKKQPRDRILIQDAAIEMHAIRDSYLKFVRSLLVEHGGAATTHSDFPQQ</sequence>
<evidence type="ECO:0000313" key="30">
    <source>
        <dbReference type="Proteomes" id="UP001497457"/>
    </source>
</evidence>
<dbReference type="FunFam" id="3.80.10.10:FF:000233">
    <property type="entry name" value="Leucine-rich repeat receptor-like protein kinase TDR"/>
    <property type="match status" value="1"/>
</dbReference>
<evidence type="ECO:0000256" key="12">
    <source>
        <dbReference type="ARBA" id="ARBA00022737"/>
    </source>
</evidence>
<protein>
    <recommendedName>
        <fullName evidence="24">Receptor kinase-like protein Xa21</fullName>
        <ecNumber evidence="4">2.7.11.1</ecNumber>
    </recommendedName>
</protein>
<keyword evidence="12" id="KW-0677">Repeat</keyword>
<comment type="catalytic activity">
    <reaction evidence="21">
        <text>L-seryl-[protein] + ATP = O-phospho-L-seryl-[protein] + ADP + H(+)</text>
        <dbReference type="Rhea" id="RHEA:17989"/>
        <dbReference type="Rhea" id="RHEA-COMP:9863"/>
        <dbReference type="Rhea" id="RHEA-COMP:11604"/>
        <dbReference type="ChEBI" id="CHEBI:15378"/>
        <dbReference type="ChEBI" id="CHEBI:29999"/>
        <dbReference type="ChEBI" id="CHEBI:30616"/>
        <dbReference type="ChEBI" id="CHEBI:83421"/>
        <dbReference type="ChEBI" id="CHEBI:456216"/>
        <dbReference type="EC" id="2.7.11.1"/>
    </reaction>
</comment>
<dbReference type="GO" id="GO:0009791">
    <property type="term" value="P:post-embryonic development"/>
    <property type="evidence" value="ECO:0007669"/>
    <property type="project" value="UniProtKB-ARBA"/>
</dbReference>
<keyword evidence="13 25" id="KW-0547">Nucleotide-binding</keyword>
<evidence type="ECO:0000256" key="21">
    <source>
        <dbReference type="ARBA" id="ARBA00048679"/>
    </source>
</evidence>
<keyword evidence="30" id="KW-1185">Reference proteome</keyword>
<comment type="similarity">
    <text evidence="3">Belongs to the protein kinase superfamily. Ser/Thr protein kinase family.</text>
</comment>
<keyword evidence="19" id="KW-0325">Glycoprotein</keyword>
<dbReference type="Gene3D" id="3.80.10.10">
    <property type="entry name" value="Ribonuclease Inhibitor"/>
    <property type="match status" value="4"/>
</dbReference>
<comment type="function">
    <text evidence="23">The processed protein kinase Xa21 chain released by protein cleavage after X.oryzae pv. oryzae protein Ax21 detection translocates into the nucleus where it can bind and regulate WRKY62, a transcription factor. Confers resistance to the bacterial pathogen X.oryzae pv. oryzae (Xoo).</text>
</comment>
<dbReference type="FunFam" id="3.80.10.10:FF:001158">
    <property type="entry name" value="Leucine-rich repeat protein kinase family protein"/>
    <property type="match status" value="1"/>
</dbReference>
<dbReference type="EC" id="2.7.11.1" evidence="4"/>
<evidence type="ECO:0000256" key="22">
    <source>
        <dbReference type="ARBA" id="ARBA00054320"/>
    </source>
</evidence>
<dbReference type="Pfam" id="PF23598">
    <property type="entry name" value="LRR_14"/>
    <property type="match status" value="2"/>
</dbReference>
<dbReference type="SUPFAM" id="SSF52047">
    <property type="entry name" value="RNI-like"/>
    <property type="match status" value="1"/>
</dbReference>
<dbReference type="SUPFAM" id="SSF52058">
    <property type="entry name" value="L domain-like"/>
    <property type="match status" value="1"/>
</dbReference>
<dbReference type="InterPro" id="IPR051809">
    <property type="entry name" value="Plant_receptor-like_S/T_kinase"/>
</dbReference>
<keyword evidence="10 26" id="KW-0812">Transmembrane</keyword>
<comment type="function">
    <text evidence="22">Receptor kinase that detects X.oryzae pv. oryzae protein Ax21 to promote innate immunity. Following X.oryzae pv. oryzae protein Ax21 detection, undergoes cleavage, releasing the processed protein kinase Xa21 chain.</text>
</comment>
<evidence type="ECO:0000256" key="13">
    <source>
        <dbReference type="ARBA" id="ARBA00022741"/>
    </source>
</evidence>
<feature type="chain" id="PRO_5044778744" description="Receptor kinase-like protein Xa21" evidence="27">
    <location>
        <begin position="30"/>
        <end position="1060"/>
    </location>
</feature>
<evidence type="ECO:0000313" key="29">
    <source>
        <dbReference type="EMBL" id="CAL4965265.1"/>
    </source>
</evidence>
<dbReference type="InterPro" id="IPR011009">
    <property type="entry name" value="Kinase-like_dom_sf"/>
</dbReference>
<evidence type="ECO:0000256" key="27">
    <source>
        <dbReference type="SAM" id="SignalP"/>
    </source>
</evidence>
<comment type="catalytic activity">
    <reaction evidence="20">
        <text>L-threonyl-[protein] + ATP = O-phospho-L-threonyl-[protein] + ADP + H(+)</text>
        <dbReference type="Rhea" id="RHEA:46608"/>
        <dbReference type="Rhea" id="RHEA-COMP:11060"/>
        <dbReference type="Rhea" id="RHEA-COMP:11605"/>
        <dbReference type="ChEBI" id="CHEBI:15378"/>
        <dbReference type="ChEBI" id="CHEBI:30013"/>
        <dbReference type="ChEBI" id="CHEBI:30616"/>
        <dbReference type="ChEBI" id="CHEBI:61977"/>
        <dbReference type="ChEBI" id="CHEBI:456216"/>
        <dbReference type="EC" id="2.7.11.1"/>
    </reaction>
</comment>
<evidence type="ECO:0000256" key="3">
    <source>
        <dbReference type="ARBA" id="ARBA00008684"/>
    </source>
</evidence>
<feature type="binding site" evidence="25">
    <location>
        <position position="764"/>
    </location>
    <ligand>
        <name>ATP</name>
        <dbReference type="ChEBI" id="CHEBI:30616"/>
    </ligand>
</feature>
<dbReference type="InterPro" id="IPR055414">
    <property type="entry name" value="LRR_R13L4/SHOC2-like"/>
</dbReference>
<evidence type="ECO:0000256" key="26">
    <source>
        <dbReference type="SAM" id="Phobius"/>
    </source>
</evidence>
<dbReference type="InterPro" id="IPR000719">
    <property type="entry name" value="Prot_kinase_dom"/>
</dbReference>
<keyword evidence="16 26" id="KW-1133">Transmembrane helix</keyword>
<proteinExistence type="inferred from homology"/>
<keyword evidence="6" id="KW-0723">Serine/threonine-protein kinase</keyword>
<evidence type="ECO:0000256" key="15">
    <source>
        <dbReference type="ARBA" id="ARBA00022840"/>
    </source>
</evidence>
<dbReference type="InterPro" id="IPR032675">
    <property type="entry name" value="LRR_dom_sf"/>
</dbReference>
<dbReference type="InterPro" id="IPR008271">
    <property type="entry name" value="Ser/Thr_kinase_AS"/>
</dbReference>
<evidence type="ECO:0000256" key="25">
    <source>
        <dbReference type="PROSITE-ProRule" id="PRU10141"/>
    </source>
</evidence>
<evidence type="ECO:0000256" key="14">
    <source>
        <dbReference type="ARBA" id="ARBA00022777"/>
    </source>
</evidence>
<evidence type="ECO:0000256" key="17">
    <source>
        <dbReference type="ARBA" id="ARBA00023136"/>
    </source>
</evidence>
<dbReference type="Pfam" id="PF00560">
    <property type="entry name" value="LRR_1"/>
    <property type="match status" value="2"/>
</dbReference>
<evidence type="ECO:0000256" key="20">
    <source>
        <dbReference type="ARBA" id="ARBA00047899"/>
    </source>
</evidence>
<feature type="signal peptide" evidence="27">
    <location>
        <begin position="1"/>
        <end position="29"/>
    </location>
</feature>
<dbReference type="Pfam" id="PF00069">
    <property type="entry name" value="Pkinase"/>
    <property type="match status" value="1"/>
</dbReference>
<dbReference type="EMBL" id="OZ075129">
    <property type="protein sequence ID" value="CAL4965265.1"/>
    <property type="molecule type" value="Genomic_DNA"/>
</dbReference>
<evidence type="ECO:0000256" key="24">
    <source>
        <dbReference type="ARBA" id="ARBA00072040"/>
    </source>
</evidence>
<keyword evidence="18" id="KW-0675">Receptor</keyword>
<dbReference type="SMART" id="SM00220">
    <property type="entry name" value="S_TKc"/>
    <property type="match status" value="1"/>
</dbReference>
<dbReference type="Pfam" id="PF13855">
    <property type="entry name" value="LRR_8"/>
    <property type="match status" value="1"/>
</dbReference>
<dbReference type="PROSITE" id="PS00108">
    <property type="entry name" value="PROTEIN_KINASE_ST"/>
    <property type="match status" value="1"/>
</dbReference>
<dbReference type="PANTHER" id="PTHR27008">
    <property type="entry name" value="OS04G0122200 PROTEIN"/>
    <property type="match status" value="1"/>
</dbReference>
<dbReference type="InterPro" id="IPR013210">
    <property type="entry name" value="LRR_N_plant-typ"/>
</dbReference>
<dbReference type="GO" id="GO:0004674">
    <property type="term" value="F:protein serine/threonine kinase activity"/>
    <property type="evidence" value="ECO:0007669"/>
    <property type="project" value="UniProtKB-KW"/>
</dbReference>
<dbReference type="PANTHER" id="PTHR27008:SF376">
    <property type="entry name" value="OS01G0152000 PROTEIN"/>
    <property type="match status" value="1"/>
</dbReference>
<dbReference type="InterPro" id="IPR017441">
    <property type="entry name" value="Protein_kinase_ATP_BS"/>
</dbReference>
<keyword evidence="15 25" id="KW-0067">ATP-binding</keyword>
<dbReference type="Gene3D" id="1.10.510.10">
    <property type="entry name" value="Transferase(Phosphotransferase) domain 1"/>
    <property type="match status" value="1"/>
</dbReference>
<evidence type="ECO:0000256" key="8">
    <source>
        <dbReference type="ARBA" id="ARBA00022614"/>
    </source>
</evidence>
<dbReference type="PROSITE" id="PS51450">
    <property type="entry name" value="LRR"/>
    <property type="match status" value="1"/>
</dbReference>
<evidence type="ECO:0000256" key="23">
    <source>
        <dbReference type="ARBA" id="ARBA00056628"/>
    </source>
</evidence>
<evidence type="ECO:0000256" key="6">
    <source>
        <dbReference type="ARBA" id="ARBA00022527"/>
    </source>
</evidence>
<evidence type="ECO:0000256" key="1">
    <source>
        <dbReference type="ARBA" id="ARBA00004162"/>
    </source>
</evidence>
<evidence type="ECO:0000256" key="16">
    <source>
        <dbReference type="ARBA" id="ARBA00022989"/>
    </source>
</evidence>
<feature type="domain" description="Protein kinase" evidence="28">
    <location>
        <begin position="735"/>
        <end position="1037"/>
    </location>
</feature>
<keyword evidence="11 27" id="KW-0732">Signal</keyword>
<dbReference type="GO" id="GO:0005886">
    <property type="term" value="C:plasma membrane"/>
    <property type="evidence" value="ECO:0007669"/>
    <property type="project" value="UniProtKB-SubCell"/>
</dbReference>
<dbReference type="InterPro" id="IPR003591">
    <property type="entry name" value="Leu-rich_rpt_typical-subtyp"/>
</dbReference>
<dbReference type="Gene3D" id="3.30.200.20">
    <property type="entry name" value="Phosphorylase Kinase, domain 1"/>
    <property type="match status" value="1"/>
</dbReference>
<evidence type="ECO:0000256" key="7">
    <source>
        <dbReference type="ARBA" id="ARBA00022553"/>
    </source>
</evidence>
<dbReference type="Pfam" id="PF08263">
    <property type="entry name" value="LRRNT_2"/>
    <property type="match status" value="1"/>
</dbReference>
<dbReference type="GO" id="GO:0005789">
    <property type="term" value="C:endoplasmic reticulum membrane"/>
    <property type="evidence" value="ECO:0007669"/>
    <property type="project" value="UniProtKB-SubCell"/>
</dbReference>
<dbReference type="SMART" id="SM00369">
    <property type="entry name" value="LRR_TYP"/>
    <property type="match status" value="9"/>
</dbReference>
<dbReference type="FunFam" id="3.30.200.20:FF:000432">
    <property type="entry name" value="LRR receptor-like serine/threonine-protein kinase EFR"/>
    <property type="match status" value="1"/>
</dbReference>
<dbReference type="AlphaFoldDB" id="A0ABC8ZSQ6"/>
<keyword evidence="14" id="KW-0418">Kinase</keyword>
<comment type="subcellular location">
    <subcellularLocation>
        <location evidence="1">Cell membrane</location>
        <topology evidence="1">Single-pass membrane protein</topology>
    </subcellularLocation>
    <subcellularLocation>
        <location evidence="2">Endoplasmic reticulum membrane</location>
        <topology evidence="2">Single-pass membrane protein</topology>
    </subcellularLocation>
</comment>
<dbReference type="FunFam" id="1.10.510.10:FF:000358">
    <property type="entry name" value="Putative leucine-rich repeat receptor-like serine/threonine-protein kinase"/>
    <property type="match status" value="1"/>
</dbReference>
<dbReference type="PROSITE" id="PS00107">
    <property type="entry name" value="PROTEIN_KINASE_ATP"/>
    <property type="match status" value="1"/>
</dbReference>
<evidence type="ECO:0000256" key="9">
    <source>
        <dbReference type="ARBA" id="ARBA00022679"/>
    </source>
</evidence>
<feature type="transmembrane region" description="Helical" evidence="26">
    <location>
        <begin position="677"/>
        <end position="700"/>
    </location>
</feature>
<evidence type="ECO:0000256" key="11">
    <source>
        <dbReference type="ARBA" id="ARBA00022729"/>
    </source>
</evidence>
<dbReference type="FunFam" id="3.80.10.10:FF:000363">
    <property type="entry name" value="Leucine-rich repeat family protein"/>
    <property type="match status" value="1"/>
</dbReference>
<evidence type="ECO:0000256" key="4">
    <source>
        <dbReference type="ARBA" id="ARBA00012513"/>
    </source>
</evidence>
<accession>A0ABC8ZSQ6</accession>
<keyword evidence="17 26" id="KW-0472">Membrane</keyword>
<evidence type="ECO:0000256" key="10">
    <source>
        <dbReference type="ARBA" id="ARBA00022692"/>
    </source>
</evidence>
<dbReference type="InterPro" id="IPR001611">
    <property type="entry name" value="Leu-rich_rpt"/>
</dbReference>
<evidence type="ECO:0000256" key="2">
    <source>
        <dbReference type="ARBA" id="ARBA00004389"/>
    </source>
</evidence>
<reference evidence="29" key="1">
    <citation type="submission" date="2024-10" db="EMBL/GenBank/DDBJ databases">
        <authorList>
            <person name="Ryan C."/>
        </authorList>
    </citation>
    <scope>NUCLEOTIDE SEQUENCE [LARGE SCALE GENOMIC DNA]</scope>
</reference>
<keyword evidence="8" id="KW-0433">Leucine-rich repeat</keyword>
<evidence type="ECO:0000256" key="19">
    <source>
        <dbReference type="ARBA" id="ARBA00023180"/>
    </source>
</evidence>